<dbReference type="PANTHER" id="PTHR11907">
    <property type="entry name" value="AMIDOPHOSPHORIBOSYLTRANSFERASE"/>
    <property type="match status" value="1"/>
</dbReference>
<evidence type="ECO:0000259" key="3">
    <source>
        <dbReference type="PROSITE" id="PS51278"/>
    </source>
</evidence>
<dbReference type="Gene3D" id="3.60.20.10">
    <property type="entry name" value="Glutamine Phosphoribosylpyrophosphate, subunit 1, domain 1"/>
    <property type="match status" value="1"/>
</dbReference>
<evidence type="ECO:0000313" key="5">
    <source>
        <dbReference type="Proteomes" id="UP000653002"/>
    </source>
</evidence>
<name>A0A8I0L5Y1_XANCI</name>
<evidence type="ECO:0000256" key="1">
    <source>
        <dbReference type="ARBA" id="ARBA00022679"/>
    </source>
</evidence>
<keyword evidence="4" id="KW-0328">Glycosyltransferase</keyword>
<dbReference type="InterPro" id="IPR017932">
    <property type="entry name" value="GATase_2_dom"/>
</dbReference>
<dbReference type="AlphaFoldDB" id="A0A8I0L5Y1"/>
<dbReference type="EMBL" id="JAABFR010002739">
    <property type="protein sequence ID" value="MBD4340555.1"/>
    <property type="molecule type" value="Genomic_DNA"/>
</dbReference>
<feature type="non-terminal residue" evidence="4">
    <location>
        <position position="1"/>
    </location>
</feature>
<evidence type="ECO:0000313" key="4">
    <source>
        <dbReference type="EMBL" id="MBD4340555.1"/>
    </source>
</evidence>
<feature type="non-terminal residue" evidence="4">
    <location>
        <position position="87"/>
    </location>
</feature>
<comment type="caution">
    <text evidence="4">The sequence shown here is derived from an EMBL/GenBank/DDBJ whole genome shotgun (WGS) entry which is preliminary data.</text>
</comment>
<evidence type="ECO:0000256" key="2">
    <source>
        <dbReference type="ARBA" id="ARBA00022962"/>
    </source>
</evidence>
<gene>
    <name evidence="4" type="ORF">GUH15_31845</name>
</gene>
<proteinExistence type="predicted"/>
<protein>
    <submittedName>
        <fullName evidence="4">Amidophosphoribosyltransferase</fullName>
        <ecNumber evidence="4">2.4.2.14</ecNumber>
    </submittedName>
</protein>
<dbReference type="EC" id="2.4.2.14" evidence="4"/>
<dbReference type="InterPro" id="IPR029055">
    <property type="entry name" value="Ntn_hydrolases_N"/>
</dbReference>
<dbReference type="GO" id="GO:0004044">
    <property type="term" value="F:amidophosphoribosyltransferase activity"/>
    <property type="evidence" value="ECO:0007669"/>
    <property type="project" value="UniProtKB-EC"/>
</dbReference>
<reference evidence="4" key="1">
    <citation type="submission" date="2020-01" db="EMBL/GenBank/DDBJ databases">
        <authorList>
            <person name="Richard D."/>
        </authorList>
    </citation>
    <scope>NUCLEOTIDE SEQUENCE</scope>
    <source>
        <strain evidence="4">JP541</strain>
    </source>
</reference>
<sequence>FALQHRGQESCGIAVSDTEGPKGIVNSRKDMGLVSEVFDAESLEKLKGNIGVGHVRYSTAGSSCRENAQPLVLNYVKGTLALAHNGN</sequence>
<dbReference type="PROSITE" id="PS51278">
    <property type="entry name" value="GATASE_TYPE_2"/>
    <property type="match status" value="1"/>
</dbReference>
<organism evidence="4 5">
    <name type="scientific">Xanthomonas citri pv. citri</name>
    <dbReference type="NCBI Taxonomy" id="611301"/>
    <lineage>
        <taxon>Bacteria</taxon>
        <taxon>Pseudomonadati</taxon>
        <taxon>Pseudomonadota</taxon>
        <taxon>Gammaproteobacteria</taxon>
        <taxon>Lysobacterales</taxon>
        <taxon>Lysobacteraceae</taxon>
        <taxon>Xanthomonas</taxon>
    </lineage>
</organism>
<keyword evidence="2" id="KW-0315">Glutamine amidotransferase</keyword>
<dbReference type="SUPFAM" id="SSF56235">
    <property type="entry name" value="N-terminal nucleophile aminohydrolases (Ntn hydrolases)"/>
    <property type="match status" value="1"/>
</dbReference>
<feature type="domain" description="Glutamine amidotransferase type-2" evidence="3">
    <location>
        <begin position="1"/>
        <end position="87"/>
    </location>
</feature>
<accession>A0A8I0L5Y1</accession>
<dbReference type="Proteomes" id="UP000653002">
    <property type="component" value="Unassembled WGS sequence"/>
</dbReference>
<keyword evidence="1 4" id="KW-0808">Transferase</keyword>